<protein>
    <submittedName>
        <fullName evidence="1">Uncharacterized protein</fullName>
    </submittedName>
</protein>
<reference evidence="1 2" key="1">
    <citation type="submission" date="2019-10" db="EMBL/GenBank/DDBJ databases">
        <authorList>
            <person name="Lin L.C."/>
        </authorList>
    </citation>
    <scope>NUCLEOTIDE SEQUENCE [LARGE SCALE GENOMIC DNA]</scope>
</reference>
<evidence type="ECO:0000313" key="1">
    <source>
        <dbReference type="EMBL" id="QFR59829.1"/>
    </source>
</evidence>
<keyword evidence="2" id="KW-1185">Reference proteome</keyword>
<accession>A0A5P8PRD3</accession>
<sequence>MRKLYVELLPDASVDSFPSTVTQEYLNNFKQSKRLTLITNTDGYAELKDNPDLAYLIAKGHTDFDIWEWLFMPDHYKIILEKPMEN</sequence>
<dbReference type="Proteomes" id="UP000325783">
    <property type="component" value="Segment"/>
</dbReference>
<gene>
    <name evidence="1" type="ORF">VOWphi5012_045</name>
</gene>
<proteinExistence type="predicted"/>
<evidence type="ECO:0000313" key="2">
    <source>
        <dbReference type="Proteomes" id="UP000325783"/>
    </source>
</evidence>
<organism evidence="1 2">
    <name type="scientific">Vibrio phage phi50-12</name>
    <dbReference type="NCBI Taxonomy" id="2654972"/>
    <lineage>
        <taxon>Viruses</taxon>
        <taxon>Duplodnaviria</taxon>
        <taxon>Heunggongvirae</taxon>
        <taxon>Uroviricota</taxon>
        <taxon>Caudoviricetes</taxon>
        <taxon>Schitoviridae</taxon>
        <taxon>Penintadodekavirus</taxon>
        <taxon>Penintadodekavirus 5012</taxon>
    </lineage>
</organism>
<name>A0A5P8PRD3_9CAUD</name>
<dbReference type="EMBL" id="MN584918">
    <property type="protein sequence ID" value="QFR59829.1"/>
    <property type="molecule type" value="Genomic_DNA"/>
</dbReference>